<sequence>MWRAISLVSGILIVGCSSQPTEQHSNSNNLIPSNTSLFLRGDMNNWTASSEYKVLQTSSQLFSVKAELPEAGKTYHFKFADAQWLPAMNYGAAIDDATLSLNTPLPVRAYSYLDELAFTPEQAGEYEFVLDLRGRRPVALVKQAQ</sequence>
<keyword evidence="2" id="KW-1185">Reference proteome</keyword>
<dbReference type="InterPro" id="IPR013783">
    <property type="entry name" value="Ig-like_fold"/>
</dbReference>
<dbReference type="AlphaFoldDB" id="C4LBY3"/>
<evidence type="ECO:0000313" key="2">
    <source>
        <dbReference type="Proteomes" id="UP000009073"/>
    </source>
</evidence>
<dbReference type="PROSITE" id="PS51257">
    <property type="entry name" value="PROKAR_LIPOPROTEIN"/>
    <property type="match status" value="1"/>
</dbReference>
<gene>
    <name evidence="1" type="ordered locus">Tola_0834</name>
</gene>
<evidence type="ECO:0000313" key="1">
    <source>
        <dbReference type="EMBL" id="ACQ92462.1"/>
    </source>
</evidence>
<dbReference type="Proteomes" id="UP000009073">
    <property type="component" value="Chromosome"/>
</dbReference>
<reference evidence="1 2" key="2">
    <citation type="journal article" date="2011" name="Stand. Genomic Sci.">
        <title>Complete genome sequence of Tolumonas auensis type strain (TA 4).</title>
        <authorList>
            <person name="Chertkov O."/>
            <person name="Copeland A."/>
            <person name="Lucas S."/>
            <person name="Lapidus A."/>
            <person name="Berry K.W."/>
            <person name="Detter J.C."/>
            <person name="Del Rio T.G."/>
            <person name="Hammon N."/>
            <person name="Dalin E."/>
            <person name="Tice H."/>
            <person name="Pitluck S."/>
            <person name="Richardson P."/>
            <person name="Bruce D."/>
            <person name="Goodwin L."/>
            <person name="Han C."/>
            <person name="Tapia R."/>
            <person name="Saunders E."/>
            <person name="Schmutz J."/>
            <person name="Brettin T."/>
            <person name="Larimer F."/>
            <person name="Land M."/>
            <person name="Hauser L."/>
            <person name="Spring S."/>
            <person name="Rohde M."/>
            <person name="Kyrpides N.C."/>
            <person name="Ivanova N."/>
            <person name="Goker M."/>
            <person name="Beller H.R."/>
            <person name="Klenk H.P."/>
            <person name="Woyke T."/>
        </authorList>
    </citation>
    <scope>NUCLEOTIDE SEQUENCE [LARGE SCALE GENOMIC DNA]</scope>
    <source>
        <strain evidence="2">DSM 9187 / TA4</strain>
    </source>
</reference>
<dbReference type="Gene3D" id="2.60.40.10">
    <property type="entry name" value="Immunoglobulins"/>
    <property type="match status" value="1"/>
</dbReference>
<dbReference type="SUPFAM" id="SSF81296">
    <property type="entry name" value="E set domains"/>
    <property type="match status" value="1"/>
</dbReference>
<dbReference type="KEGG" id="tau:Tola_0834"/>
<dbReference type="STRING" id="595494.Tola_0834"/>
<reference evidence="2" key="1">
    <citation type="submission" date="2009-05" db="EMBL/GenBank/DDBJ databases">
        <title>Complete sequence of Tolumonas auensis DSM 9187.</title>
        <authorList>
            <consortium name="US DOE Joint Genome Institute"/>
            <person name="Lucas S."/>
            <person name="Copeland A."/>
            <person name="Lapidus A."/>
            <person name="Glavina del Rio T."/>
            <person name="Tice H."/>
            <person name="Bruce D."/>
            <person name="Goodwin L."/>
            <person name="Pitluck S."/>
            <person name="Chertkov O."/>
            <person name="Brettin T."/>
            <person name="Detter J.C."/>
            <person name="Han C."/>
            <person name="Larimer F."/>
            <person name="Land M."/>
            <person name="Hauser L."/>
            <person name="Kyrpides N."/>
            <person name="Mikhailova N."/>
            <person name="Spring S."/>
            <person name="Beller H."/>
        </authorList>
    </citation>
    <scope>NUCLEOTIDE SEQUENCE [LARGE SCALE GENOMIC DNA]</scope>
    <source>
        <strain evidence="2">DSM 9187 / TA4</strain>
    </source>
</reference>
<proteinExistence type="predicted"/>
<dbReference type="eggNOG" id="ENOG5033996">
    <property type="taxonomic scope" value="Bacteria"/>
</dbReference>
<dbReference type="InterPro" id="IPR014756">
    <property type="entry name" value="Ig_E-set"/>
</dbReference>
<dbReference type="HOGENOM" id="CLU_148573_0_0_6"/>
<accession>C4LBY3</accession>
<dbReference type="RefSeq" id="WP_012729061.1">
    <property type="nucleotide sequence ID" value="NC_012691.1"/>
</dbReference>
<dbReference type="EMBL" id="CP001616">
    <property type="protein sequence ID" value="ACQ92462.1"/>
    <property type="molecule type" value="Genomic_DNA"/>
</dbReference>
<dbReference type="OrthoDB" id="6196650at2"/>
<name>C4LBY3_TOLAT</name>
<organism evidence="1 2">
    <name type="scientific">Tolumonas auensis (strain DSM 9187 / NBRC 110442 / TA 4)</name>
    <dbReference type="NCBI Taxonomy" id="595494"/>
    <lineage>
        <taxon>Bacteria</taxon>
        <taxon>Pseudomonadati</taxon>
        <taxon>Pseudomonadota</taxon>
        <taxon>Gammaproteobacteria</taxon>
        <taxon>Aeromonadales</taxon>
        <taxon>Aeromonadaceae</taxon>
        <taxon>Tolumonas</taxon>
    </lineage>
</organism>
<protein>
    <submittedName>
        <fullName evidence="1">Putative pullulanase</fullName>
    </submittedName>
</protein>